<dbReference type="EMBL" id="VXIS01000211">
    <property type="protein sequence ID" value="KAA8896515.1"/>
    <property type="molecule type" value="Genomic_DNA"/>
</dbReference>
<evidence type="ECO:0000313" key="3">
    <source>
        <dbReference type="Proteomes" id="UP000326924"/>
    </source>
</evidence>
<dbReference type="InParanoid" id="A0A5J5EMJ6"/>
<gene>
    <name evidence="2" type="ORF">FN846DRAFT_893277</name>
</gene>
<keyword evidence="3" id="KW-1185">Reference proteome</keyword>
<dbReference type="Proteomes" id="UP000326924">
    <property type="component" value="Unassembled WGS sequence"/>
</dbReference>
<feature type="region of interest" description="Disordered" evidence="1">
    <location>
        <begin position="52"/>
        <end position="89"/>
    </location>
</feature>
<accession>A0A5J5EMJ6</accession>
<protein>
    <submittedName>
        <fullName evidence="2">Uncharacterized protein</fullName>
    </submittedName>
</protein>
<organism evidence="2 3">
    <name type="scientific">Sphaerosporella brunnea</name>
    <dbReference type="NCBI Taxonomy" id="1250544"/>
    <lineage>
        <taxon>Eukaryota</taxon>
        <taxon>Fungi</taxon>
        <taxon>Dikarya</taxon>
        <taxon>Ascomycota</taxon>
        <taxon>Pezizomycotina</taxon>
        <taxon>Pezizomycetes</taxon>
        <taxon>Pezizales</taxon>
        <taxon>Pyronemataceae</taxon>
        <taxon>Sphaerosporella</taxon>
    </lineage>
</organism>
<name>A0A5J5EMJ6_9PEZI</name>
<evidence type="ECO:0000313" key="2">
    <source>
        <dbReference type="EMBL" id="KAA8896515.1"/>
    </source>
</evidence>
<comment type="caution">
    <text evidence="2">The sequence shown here is derived from an EMBL/GenBank/DDBJ whole genome shotgun (WGS) entry which is preliminary data.</text>
</comment>
<reference evidence="2 3" key="1">
    <citation type="submission" date="2019-09" db="EMBL/GenBank/DDBJ databases">
        <title>Draft genome of the ectomycorrhizal ascomycete Sphaerosporella brunnea.</title>
        <authorList>
            <consortium name="DOE Joint Genome Institute"/>
            <person name="Benucci G.M."/>
            <person name="Marozzi G."/>
            <person name="Antonielli L."/>
            <person name="Sanchez S."/>
            <person name="Marco P."/>
            <person name="Wang X."/>
            <person name="Falini L.B."/>
            <person name="Barry K."/>
            <person name="Haridas S."/>
            <person name="Lipzen A."/>
            <person name="Labutti K."/>
            <person name="Grigoriev I.V."/>
            <person name="Murat C."/>
            <person name="Martin F."/>
            <person name="Albertini E."/>
            <person name="Donnini D."/>
            <person name="Bonito G."/>
        </authorList>
    </citation>
    <scope>NUCLEOTIDE SEQUENCE [LARGE SCALE GENOMIC DNA]</scope>
    <source>
        <strain evidence="2 3">Sb_GMNB300</strain>
    </source>
</reference>
<dbReference type="AlphaFoldDB" id="A0A5J5EMJ6"/>
<evidence type="ECO:0000256" key="1">
    <source>
        <dbReference type="SAM" id="MobiDB-lite"/>
    </source>
</evidence>
<sequence>MSPVFVSSGSCIHQRLGRAAAPSPADQQDDAAHVIHQDIIRQWRKNRVDAVECSDSDTEADTRSDVEGTAGDGTEIHSDHGAPEGTHPAAEAVLNSSPGFWTSQSDLYRYQTNIPCTSEFSPRASMTLCSDLRVKQLNGSGRLASITTLTSELKDWCG</sequence>
<proteinExistence type="predicted"/>